<reference evidence="1" key="1">
    <citation type="journal article" date="2023" name="BMC Genomics">
        <title>Chromosome-level genome assemblies of Cutaneotrichosporon spp. (Trichosporonales, Basidiomycota) reveal imbalanced evolution between nucleotide sequences and chromosome synteny.</title>
        <authorList>
            <person name="Kobayashi Y."/>
            <person name="Kayamori A."/>
            <person name="Aoki K."/>
            <person name="Shiwa Y."/>
            <person name="Matsutani M."/>
            <person name="Fujita N."/>
            <person name="Sugita T."/>
            <person name="Iwasaki W."/>
            <person name="Tanaka N."/>
            <person name="Takashima M."/>
        </authorList>
    </citation>
    <scope>NUCLEOTIDE SEQUENCE</scope>
    <source>
        <strain evidence="1">HIS019</strain>
    </source>
</reference>
<dbReference type="EMBL" id="AP028216">
    <property type="protein sequence ID" value="BEI92469.1"/>
    <property type="molecule type" value="Genomic_DNA"/>
</dbReference>
<proteinExistence type="predicted"/>
<evidence type="ECO:0008006" key="3">
    <source>
        <dbReference type="Google" id="ProtNLM"/>
    </source>
</evidence>
<keyword evidence="2" id="KW-1185">Reference proteome</keyword>
<name>A0AA48L5Q4_9TREE</name>
<dbReference type="Proteomes" id="UP001233271">
    <property type="component" value="Chromosome 5"/>
</dbReference>
<dbReference type="KEGG" id="ccac:CcaHIS019_0500970"/>
<gene>
    <name evidence="1" type="ORF">CcaverHIS019_0500970</name>
</gene>
<evidence type="ECO:0000313" key="1">
    <source>
        <dbReference type="EMBL" id="BEI92469.1"/>
    </source>
</evidence>
<dbReference type="AlphaFoldDB" id="A0AA48L5Q4"/>
<protein>
    <recommendedName>
        <fullName evidence="3">F-box domain-containing protein</fullName>
    </recommendedName>
</protein>
<sequence>MPDGTAPLPVAIAGLFDKCPVTVLDHLAFPHLLEAVLDSASPSSLLALRTACRALKNAADSRLAHHIVLVDALRTPDLLLRIPPTLFAHTRILELRALKTEHQHAGIACTGCGVRRRDAAMKALQDAMPLFTGLHVVRVGDLGCDWAEAAQFKRLRTAWVVYDAADPLPVNAENVVLNRTVGKALYGLKGHVYLYPPCVDVLADLLDTVADTVFARRQSATFTLVDAERYGLSPGCVRQVLSRRGGQNARVDLVRFLSVSEFGAVAGEEVLRLL</sequence>
<dbReference type="GeneID" id="85496339"/>
<accession>A0AA48L5Q4</accession>
<evidence type="ECO:0000313" key="2">
    <source>
        <dbReference type="Proteomes" id="UP001233271"/>
    </source>
</evidence>
<organism evidence="1 2">
    <name type="scientific">Cutaneotrichosporon cavernicola</name>
    <dbReference type="NCBI Taxonomy" id="279322"/>
    <lineage>
        <taxon>Eukaryota</taxon>
        <taxon>Fungi</taxon>
        <taxon>Dikarya</taxon>
        <taxon>Basidiomycota</taxon>
        <taxon>Agaricomycotina</taxon>
        <taxon>Tremellomycetes</taxon>
        <taxon>Trichosporonales</taxon>
        <taxon>Trichosporonaceae</taxon>
        <taxon>Cutaneotrichosporon</taxon>
    </lineage>
</organism>
<dbReference type="RefSeq" id="XP_060457734.1">
    <property type="nucleotide sequence ID" value="XM_060601218.1"/>
</dbReference>